<evidence type="ECO:0000256" key="2">
    <source>
        <dbReference type="ARBA" id="ARBA00022670"/>
    </source>
</evidence>
<evidence type="ECO:0000256" key="3">
    <source>
        <dbReference type="ARBA" id="ARBA00022801"/>
    </source>
</evidence>
<dbReference type="PROSITE" id="PS51892">
    <property type="entry name" value="SUBTILASE"/>
    <property type="match status" value="1"/>
</dbReference>
<sequence length="1115" mass="116498">MIVAGAAVVAVPVVVAVVWSTSGSTDLPPVPQGHTVRVNEKLLGQAKPSAACPQGTQQGAGGSGRTILTIARMKGTCLVIDSEVVATGQVDTRLGALRKTADVVAADRKPTLAPHPRPWYCHLPAAPCQYGEPDQGDQWADKMLNGPDVRKLWPQGAAPVQVGVVDTGIDDANTDLEKVVARPWPTTIFKGDYDNHGTHVAGIIAAKDDKQGVVGLTPKAQLIDAQYWGGDSTHDHGIAASIVAAVNLGADVINMSLGGPEPSDTDLAAVLYAERQQVVLVASAGNCGKAGGGTFEGKPICPQANQVDYPAAYPNVLSVANFDKKLRRSSSSSANWTVDVAAPGEEIWSTCLTREDGPRARCENSGTSMAAPFVAATAALLRARHPQASAAAIRRAITESAVTPKDVPEGQRTDAFGWGLLKPTAASSFLDSHPDVPVDDPLAQVVAGYVTRPDGNGDGAIELATAAGQRIPVGTTAEPATAVTAFSADGTNFATANGKTLSIVKTGSFAPAQVDCACTGAAFTGQGQVVTGDAQQKLGYYDSTGSSVRTVTLTGVDPRMTKIRVVAAHDDRVIIAAALETIPTQQENLYVVDKSGAAVRLATSTGAAPFSQVVLDRSGTRLAFALQNGCYPAAKIGFAQLPESGSPSVRLIDSPSGSDGGVATSLAFDNVALVAGWRGGPDACPNDKNTAQPALWRLANPATGRTWTKQADGRGMVAKTQFGVDIYTEPYPDHPETFTLKLQGLPSYFNQPAQLGDNIWSVTPRPLGSPFVASYLSTGKGQRNTEVRLAREDGTSVPVQQIVGRPLDDDPSMTFSPDGTWFASADEHSLTTVNTQTGVQRTVSCSCKGTAFTAKNLVMTQVGPLMTIVVAGYDPQTLTVKTRIQGPTDTYKIGGGRVVAQAGDHTIVQKGRGGQSMLALDPRGSAIDLIDAAGPMLGHVAVSADGNFLVTSGVADCLDGVGLRVVDLKRTFATGKAALKQLYMNAVVNGTCLATSLHFEGDVLYGGWMAVTDGIRDSCSYSDEIEGVVPSSWKRQLQPFTDDKPLDFAGWQSVSCSRVGQWAPADGGVVYLTAGEQKPTLTREPIDYSLYRIAPGSSKPVLLAGHIAAAEVRMR</sequence>
<dbReference type="InterPro" id="IPR050131">
    <property type="entry name" value="Peptidase_S8_subtilisin-like"/>
</dbReference>
<evidence type="ECO:0000313" key="9">
    <source>
        <dbReference type="Proteomes" id="UP001500618"/>
    </source>
</evidence>
<evidence type="ECO:0000256" key="6">
    <source>
        <dbReference type="RuleBase" id="RU003355"/>
    </source>
</evidence>
<dbReference type="PROSITE" id="PS00137">
    <property type="entry name" value="SUBTILASE_HIS"/>
    <property type="match status" value="1"/>
</dbReference>
<dbReference type="InterPro" id="IPR036852">
    <property type="entry name" value="Peptidase_S8/S53_dom_sf"/>
</dbReference>
<evidence type="ECO:0000313" key="8">
    <source>
        <dbReference type="EMBL" id="GAA1671329.1"/>
    </source>
</evidence>
<dbReference type="PRINTS" id="PR00723">
    <property type="entry name" value="SUBTILISIN"/>
</dbReference>
<organism evidence="8 9">
    <name type="scientific">Fodinicola feengrottensis</name>
    <dbReference type="NCBI Taxonomy" id="435914"/>
    <lineage>
        <taxon>Bacteria</taxon>
        <taxon>Bacillati</taxon>
        <taxon>Actinomycetota</taxon>
        <taxon>Actinomycetes</taxon>
        <taxon>Mycobacteriales</taxon>
        <taxon>Fodinicola</taxon>
    </lineage>
</organism>
<proteinExistence type="inferred from homology"/>
<dbReference type="PANTHER" id="PTHR43806:SF11">
    <property type="entry name" value="CEREVISIN-RELATED"/>
    <property type="match status" value="1"/>
</dbReference>
<dbReference type="SUPFAM" id="SSF82171">
    <property type="entry name" value="DPP6 N-terminal domain-like"/>
    <property type="match status" value="1"/>
</dbReference>
<reference evidence="8 9" key="1">
    <citation type="journal article" date="2019" name="Int. J. Syst. Evol. Microbiol.">
        <title>The Global Catalogue of Microorganisms (GCM) 10K type strain sequencing project: providing services to taxonomists for standard genome sequencing and annotation.</title>
        <authorList>
            <consortium name="The Broad Institute Genomics Platform"/>
            <consortium name="The Broad Institute Genome Sequencing Center for Infectious Disease"/>
            <person name="Wu L."/>
            <person name="Ma J."/>
        </authorList>
    </citation>
    <scope>NUCLEOTIDE SEQUENCE [LARGE SCALE GENOMIC DNA]</scope>
    <source>
        <strain evidence="8 9">JCM 14718</strain>
    </source>
</reference>
<feature type="active site" description="Charge relay system" evidence="5">
    <location>
        <position position="166"/>
    </location>
</feature>
<dbReference type="PROSITE" id="PS00136">
    <property type="entry name" value="SUBTILASE_ASP"/>
    <property type="match status" value="1"/>
</dbReference>
<accession>A0ABN2GHD9</accession>
<evidence type="ECO:0000256" key="1">
    <source>
        <dbReference type="ARBA" id="ARBA00011073"/>
    </source>
</evidence>
<keyword evidence="9" id="KW-1185">Reference proteome</keyword>
<comment type="similarity">
    <text evidence="1 5 6">Belongs to the peptidase S8 family.</text>
</comment>
<dbReference type="SUPFAM" id="SSF52743">
    <property type="entry name" value="Subtilisin-like"/>
    <property type="match status" value="1"/>
</dbReference>
<dbReference type="Gene3D" id="3.40.50.200">
    <property type="entry name" value="Peptidase S8/S53 domain"/>
    <property type="match status" value="1"/>
</dbReference>
<dbReference type="Pfam" id="PF00082">
    <property type="entry name" value="Peptidase_S8"/>
    <property type="match status" value="1"/>
</dbReference>
<keyword evidence="2 5" id="KW-0645">Protease</keyword>
<dbReference type="InterPro" id="IPR022398">
    <property type="entry name" value="Peptidase_S8_His-AS"/>
</dbReference>
<name>A0ABN2GHD9_9ACTN</name>
<dbReference type="PANTHER" id="PTHR43806">
    <property type="entry name" value="PEPTIDASE S8"/>
    <property type="match status" value="1"/>
</dbReference>
<evidence type="ECO:0000256" key="4">
    <source>
        <dbReference type="ARBA" id="ARBA00022825"/>
    </source>
</evidence>
<feature type="active site" description="Charge relay system" evidence="5">
    <location>
        <position position="368"/>
    </location>
</feature>
<dbReference type="InterPro" id="IPR015500">
    <property type="entry name" value="Peptidase_S8_subtilisin-rel"/>
</dbReference>
<dbReference type="InterPro" id="IPR023827">
    <property type="entry name" value="Peptidase_S8_Asp-AS"/>
</dbReference>
<gene>
    <name evidence="8" type="ORF">GCM10009765_20950</name>
</gene>
<evidence type="ECO:0000259" key="7">
    <source>
        <dbReference type="Pfam" id="PF00082"/>
    </source>
</evidence>
<dbReference type="InterPro" id="IPR000209">
    <property type="entry name" value="Peptidase_S8/S53_dom"/>
</dbReference>
<feature type="domain" description="Peptidase S8/S53" evidence="7">
    <location>
        <begin position="160"/>
        <end position="419"/>
    </location>
</feature>
<feature type="active site" description="Charge relay system" evidence="5">
    <location>
        <position position="196"/>
    </location>
</feature>
<keyword evidence="4 5" id="KW-0720">Serine protease</keyword>
<dbReference type="Proteomes" id="UP001500618">
    <property type="component" value="Unassembled WGS sequence"/>
</dbReference>
<evidence type="ECO:0000256" key="5">
    <source>
        <dbReference type="PROSITE-ProRule" id="PRU01240"/>
    </source>
</evidence>
<dbReference type="PROSITE" id="PS00138">
    <property type="entry name" value="SUBTILASE_SER"/>
    <property type="match status" value="1"/>
</dbReference>
<comment type="caution">
    <text evidence="8">The sequence shown here is derived from an EMBL/GenBank/DDBJ whole genome shotgun (WGS) entry which is preliminary data.</text>
</comment>
<dbReference type="InterPro" id="IPR023828">
    <property type="entry name" value="Peptidase_S8_Ser-AS"/>
</dbReference>
<keyword evidence="3 5" id="KW-0378">Hydrolase</keyword>
<protein>
    <recommendedName>
        <fullName evidence="7">Peptidase S8/S53 domain-containing protein</fullName>
    </recommendedName>
</protein>
<dbReference type="EMBL" id="BAAANY010000008">
    <property type="protein sequence ID" value="GAA1671329.1"/>
    <property type="molecule type" value="Genomic_DNA"/>
</dbReference>